<evidence type="ECO:0000256" key="3">
    <source>
        <dbReference type="ARBA" id="ARBA00023054"/>
    </source>
</evidence>
<dbReference type="InterPro" id="IPR051571">
    <property type="entry name" value="N-CoR_corepressor"/>
</dbReference>
<comment type="similarity">
    <text evidence="2">Belongs to the N-CoR nuclear receptor corepressors family.</text>
</comment>
<evidence type="ECO:0000256" key="2">
    <source>
        <dbReference type="ARBA" id="ARBA00010097"/>
    </source>
</evidence>
<dbReference type="GO" id="GO:0005654">
    <property type="term" value="C:nucleoplasm"/>
    <property type="evidence" value="ECO:0007669"/>
    <property type="project" value="UniProtKB-ARBA"/>
</dbReference>
<dbReference type="Gene3D" id="1.10.10.60">
    <property type="entry name" value="Homeodomain-like"/>
    <property type="match status" value="1"/>
</dbReference>
<dbReference type="EMBL" id="JARQZJ010000031">
    <property type="protein sequence ID" value="KAK9874306.1"/>
    <property type="molecule type" value="Genomic_DNA"/>
</dbReference>
<evidence type="ECO:0000256" key="1">
    <source>
        <dbReference type="ARBA" id="ARBA00004123"/>
    </source>
</evidence>
<organism evidence="7 8">
    <name type="scientific">Henosepilachna vigintioctopunctata</name>
    <dbReference type="NCBI Taxonomy" id="420089"/>
    <lineage>
        <taxon>Eukaryota</taxon>
        <taxon>Metazoa</taxon>
        <taxon>Ecdysozoa</taxon>
        <taxon>Arthropoda</taxon>
        <taxon>Hexapoda</taxon>
        <taxon>Insecta</taxon>
        <taxon>Pterygota</taxon>
        <taxon>Neoptera</taxon>
        <taxon>Endopterygota</taxon>
        <taxon>Coleoptera</taxon>
        <taxon>Polyphaga</taxon>
        <taxon>Cucujiformia</taxon>
        <taxon>Coccinelloidea</taxon>
        <taxon>Coccinellidae</taxon>
        <taxon>Epilachninae</taxon>
        <taxon>Epilachnini</taxon>
        <taxon>Henosepilachna</taxon>
    </lineage>
</organism>
<keyword evidence="8" id="KW-1185">Reference proteome</keyword>
<proteinExistence type="inferred from homology"/>
<feature type="region of interest" description="Disordered" evidence="5">
    <location>
        <begin position="23"/>
        <end position="84"/>
    </location>
</feature>
<dbReference type="InterPro" id="IPR017884">
    <property type="entry name" value="SANT_dom"/>
</dbReference>
<dbReference type="Proteomes" id="UP001431783">
    <property type="component" value="Unassembled WGS sequence"/>
</dbReference>
<evidence type="ECO:0000256" key="4">
    <source>
        <dbReference type="SAM" id="Coils"/>
    </source>
</evidence>
<dbReference type="FunFam" id="1.10.10.60:FF:000026">
    <property type="entry name" value="Nuclear receptor corepressor 2 isoform 1"/>
    <property type="match status" value="1"/>
</dbReference>
<dbReference type="GO" id="GO:0006357">
    <property type="term" value="P:regulation of transcription by RNA polymerase II"/>
    <property type="evidence" value="ECO:0007669"/>
    <property type="project" value="TreeGrafter"/>
</dbReference>
<name>A0AAW1U2Z7_9CUCU</name>
<accession>A0AAW1U2Z7</accession>
<feature type="region of interest" description="Disordered" evidence="5">
    <location>
        <begin position="736"/>
        <end position="762"/>
    </location>
</feature>
<dbReference type="CDD" id="cd00167">
    <property type="entry name" value="SANT"/>
    <property type="match status" value="1"/>
</dbReference>
<feature type="compositionally biased region" description="Polar residues" evidence="5">
    <location>
        <begin position="34"/>
        <end position="43"/>
    </location>
</feature>
<evidence type="ECO:0000313" key="7">
    <source>
        <dbReference type="EMBL" id="KAK9874306.1"/>
    </source>
</evidence>
<dbReference type="SMART" id="SM00717">
    <property type="entry name" value="SANT"/>
    <property type="match status" value="1"/>
</dbReference>
<dbReference type="Pfam" id="PF15784">
    <property type="entry name" value="GPS2_interact"/>
    <property type="match status" value="1"/>
</dbReference>
<comment type="caution">
    <text evidence="7">The sequence shown here is derived from an EMBL/GenBank/DDBJ whole genome shotgun (WGS) entry which is preliminary data.</text>
</comment>
<evidence type="ECO:0000259" key="6">
    <source>
        <dbReference type="PROSITE" id="PS51293"/>
    </source>
</evidence>
<dbReference type="InterPro" id="IPR001005">
    <property type="entry name" value="SANT/Myb"/>
</dbReference>
<dbReference type="GO" id="GO:0000785">
    <property type="term" value="C:chromatin"/>
    <property type="evidence" value="ECO:0007669"/>
    <property type="project" value="TreeGrafter"/>
</dbReference>
<dbReference type="SUPFAM" id="SSF46689">
    <property type="entry name" value="Homeodomain-like"/>
    <property type="match status" value="1"/>
</dbReference>
<dbReference type="InterPro" id="IPR009057">
    <property type="entry name" value="Homeodomain-like_sf"/>
</dbReference>
<dbReference type="PANTHER" id="PTHR13992">
    <property type="entry name" value="NUCLEAR RECEPTOR CO-REPRESSOR RELATED NCOR"/>
    <property type="match status" value="1"/>
</dbReference>
<feature type="compositionally biased region" description="Basic and acidic residues" evidence="5">
    <location>
        <begin position="736"/>
        <end position="747"/>
    </location>
</feature>
<comment type="subcellular location">
    <subcellularLocation>
        <location evidence="1">Nucleus</location>
    </subcellularLocation>
</comment>
<reference evidence="7 8" key="1">
    <citation type="submission" date="2023-03" db="EMBL/GenBank/DDBJ databases">
        <title>Genome insight into feeding habits of ladybird beetles.</title>
        <authorList>
            <person name="Li H.-S."/>
            <person name="Huang Y.-H."/>
            <person name="Pang H."/>
        </authorList>
    </citation>
    <scope>NUCLEOTIDE SEQUENCE [LARGE SCALE GENOMIC DNA]</scope>
    <source>
        <strain evidence="7">SYSU_2023b</strain>
        <tissue evidence="7">Whole body</tissue>
    </source>
</reference>
<feature type="domain" description="SANT" evidence="6">
    <location>
        <begin position="450"/>
        <end position="501"/>
    </location>
</feature>
<gene>
    <name evidence="7" type="ORF">WA026_002658</name>
</gene>
<dbReference type="InterPro" id="IPR031557">
    <property type="entry name" value="N-CoR_GPS2_interact"/>
</dbReference>
<sequence>MSGRGKSMKLNWLRLRKQFNSWVGSDNPEVRSPRPNNHAQNTVAGDIYKPSRSPVSSSTAGRYPYPSSPQIQHQATPNLSQRYSQANTSTVAYNAGPSTSYRDYRQPRISLLHPEYGRGRQEAPMLPGGQVGQLNVVHLEAAMGVQQLSQPLKKMRLQEPKETIQPLRIDTREQPGTYNPQVEAISPTFPENVQEDQAFRTTKDELIQQIGKVDREIAKAEAQILILKKKQQELEEVALRPQENNEVEEDTQPKHQSMAQKIYAENRKKAASAHGILESLGPKVDWPLYNQPTDTQVYHENQRKHAVFRPLLLNALRRRREEKESRNKVLAETYKQKMQEWLRKVEKIESSTKRKAKEVKYREFFEKVFPELRKQREDKERFNRVGARVKSEADMEEIMDNLQEQAMEDKKMRSYAVIPPILLDKRERDLRYKNNNGFVEDMEMEYKNRQCINMWTPQEKEIFKEKYLQHPKNFVMISSYLERKTVADCVHYYYTSKKTENYKRLLRKSRQKTRASKNTNKVNNSANSSVVDILTTGVTTRLQREQQQKTVVRDLPQNQESNPGTSVASSTCQLQTATSTVTSTNILQSVVTFSTSTASVSASSTTCSPLVSSSATTVISCSTPAAITSTSVLSTAADATTVSANVTVKREPSTSPPQAGAPPTEKFTDFNSFEEYNNQMKQAGQFHADEKVTSEGRQPTDGTTVKLEPNITIKKENETPSEIVSDHSVMNVVMENKKKKERRKDLENVPMETSEDDTRDVPGKFCVISKTHEQFFVTFDNS</sequence>
<feature type="compositionally biased region" description="Polar residues" evidence="5">
    <location>
        <begin position="68"/>
        <end position="84"/>
    </location>
</feature>
<protein>
    <recommendedName>
        <fullName evidence="6">SANT domain-containing protein</fullName>
    </recommendedName>
</protein>
<dbReference type="Pfam" id="PF00249">
    <property type="entry name" value="Myb_DNA-binding"/>
    <property type="match status" value="1"/>
</dbReference>
<feature type="coiled-coil region" evidence="4">
    <location>
        <begin position="203"/>
        <end position="237"/>
    </location>
</feature>
<dbReference type="Gene3D" id="1.20.5.430">
    <property type="match status" value="1"/>
</dbReference>
<dbReference type="PANTHER" id="PTHR13992:SF39">
    <property type="entry name" value="SMRTER, ISOFORM G"/>
    <property type="match status" value="1"/>
</dbReference>
<dbReference type="GO" id="GO:0032991">
    <property type="term" value="C:protein-containing complex"/>
    <property type="evidence" value="ECO:0007669"/>
    <property type="project" value="UniProtKB-ARBA"/>
</dbReference>
<dbReference type="PROSITE" id="PS51293">
    <property type="entry name" value="SANT"/>
    <property type="match status" value="1"/>
</dbReference>
<evidence type="ECO:0000313" key="8">
    <source>
        <dbReference type="Proteomes" id="UP001431783"/>
    </source>
</evidence>
<keyword evidence="3 4" id="KW-0175">Coiled coil</keyword>
<evidence type="ECO:0000256" key="5">
    <source>
        <dbReference type="SAM" id="MobiDB-lite"/>
    </source>
</evidence>
<feature type="coiled-coil region" evidence="4">
    <location>
        <begin position="313"/>
        <end position="351"/>
    </location>
</feature>
<dbReference type="AlphaFoldDB" id="A0AAW1U2Z7"/>